<accession>A0A0W0RQC1</accession>
<feature type="region of interest" description="Disordered" evidence="1">
    <location>
        <begin position="338"/>
        <end position="370"/>
    </location>
</feature>
<feature type="compositionally biased region" description="Basic and acidic residues" evidence="1">
    <location>
        <begin position="344"/>
        <end position="358"/>
    </location>
</feature>
<sequence length="370" mass="41286">MTRKKGIGLFIQGLTAISRKNFSVDSFFSLTSSMWGEIPSEILQKGGDYIPISYGGSVLTVENALPKIKTLGTSRFLARTMSMEQFKESPSLKIGETEVPLGLYGGSQLVEYDDSGKIDKKETAKNFAGHHNPESAEKYKGHAISCSDEYTIYSIISMVAGRSSVVLIDPTALPKTHRYEQLPPDLQPSYDPHGTPSHYAYEKETTIQGIPSIFIPGRLDRQGLRVVLATNPYFIDMQSKSTPQSVKDKAHIACSAYLNFMTEVRTGKPIPGMDSVSKKEVRALQMAAILENMQANLEILPMSSKDKDIYFIIYQDLKSKAPPPSKKTYKAIEVVEEVEEMEKETDKLKSETEGRERDMDEEEGSSFKHK</sequence>
<name>A0A0W0RQC1_LEGBO</name>
<proteinExistence type="predicted"/>
<reference evidence="2 3" key="1">
    <citation type="submission" date="2015-11" db="EMBL/GenBank/DDBJ databases">
        <title>Genomic analysis of 38 Legionella species identifies large and diverse effector repertoires.</title>
        <authorList>
            <person name="Burstein D."/>
            <person name="Amaro F."/>
            <person name="Zusman T."/>
            <person name="Lifshitz Z."/>
            <person name="Cohen O."/>
            <person name="Gilbert J.A."/>
            <person name="Pupko T."/>
            <person name="Shuman H.A."/>
            <person name="Segal G."/>
        </authorList>
    </citation>
    <scope>NUCLEOTIDE SEQUENCE [LARGE SCALE GENOMIC DNA]</scope>
    <source>
        <strain evidence="2 3">WIGA</strain>
    </source>
</reference>
<keyword evidence="3" id="KW-1185">Reference proteome</keyword>
<gene>
    <name evidence="2" type="ORF">Lboz_1874</name>
</gene>
<evidence type="ECO:0000313" key="2">
    <source>
        <dbReference type="EMBL" id="KTC73228.1"/>
    </source>
</evidence>
<dbReference type="EMBL" id="LNXU01000019">
    <property type="protein sequence ID" value="KTC73228.1"/>
    <property type="molecule type" value="Genomic_DNA"/>
</dbReference>
<evidence type="ECO:0000256" key="1">
    <source>
        <dbReference type="SAM" id="MobiDB-lite"/>
    </source>
</evidence>
<dbReference type="Proteomes" id="UP000054695">
    <property type="component" value="Unassembled WGS sequence"/>
</dbReference>
<dbReference type="AlphaFoldDB" id="A0A0W0RQC1"/>
<organism evidence="2 3">
    <name type="scientific">Legionella bozemanae</name>
    <name type="common">Fluoribacter bozemanae</name>
    <dbReference type="NCBI Taxonomy" id="447"/>
    <lineage>
        <taxon>Bacteria</taxon>
        <taxon>Pseudomonadati</taxon>
        <taxon>Pseudomonadota</taxon>
        <taxon>Gammaproteobacteria</taxon>
        <taxon>Legionellales</taxon>
        <taxon>Legionellaceae</taxon>
        <taxon>Legionella</taxon>
    </lineage>
</organism>
<dbReference type="RefSeq" id="WP_058459514.1">
    <property type="nucleotide sequence ID" value="NZ_CAAAIY010000015.1"/>
</dbReference>
<dbReference type="OrthoDB" id="5654099at2"/>
<dbReference type="PATRIC" id="fig|447.4.peg.1994"/>
<comment type="caution">
    <text evidence="2">The sequence shown here is derived from an EMBL/GenBank/DDBJ whole genome shotgun (WGS) entry which is preliminary data.</text>
</comment>
<protein>
    <submittedName>
        <fullName evidence="2">Uncharacterized protein</fullName>
    </submittedName>
</protein>
<evidence type="ECO:0000313" key="3">
    <source>
        <dbReference type="Proteomes" id="UP000054695"/>
    </source>
</evidence>